<dbReference type="RefSeq" id="WP_012861834.1">
    <property type="nucleotide sequence ID" value="NC_013517.1"/>
</dbReference>
<accession>D1AL97</accession>
<dbReference type="PANTHER" id="PTHR43861">
    <property type="entry name" value="TRANS-ACONITATE 2-METHYLTRANSFERASE-RELATED"/>
    <property type="match status" value="1"/>
</dbReference>
<dbReference type="HOGENOM" id="CLU_037990_5_3_0"/>
<dbReference type="SUPFAM" id="SSF53335">
    <property type="entry name" value="S-adenosyl-L-methionine-dependent methyltransferases"/>
    <property type="match status" value="1"/>
</dbReference>
<organism evidence="2 3">
    <name type="scientific">Sebaldella termitidis (strain ATCC 33386 / NCTC 11300)</name>
    <dbReference type="NCBI Taxonomy" id="526218"/>
    <lineage>
        <taxon>Bacteria</taxon>
        <taxon>Fusobacteriati</taxon>
        <taxon>Fusobacteriota</taxon>
        <taxon>Fusobacteriia</taxon>
        <taxon>Fusobacteriales</taxon>
        <taxon>Leptotrichiaceae</taxon>
        <taxon>Sebaldella</taxon>
    </lineage>
</organism>
<sequence length="253" mass="29380">MKDTWNPDLYKNNHSFVYDYGKDLLALLDPKDGEVILDLGCGTGELTFEISKKTRFITGIDASEKMLSKAKKSYPDIEFLNIDALSMDYRNKFDKVFSNAVFHWIFEQEKFLKNIYNSLKPGGKLIFEMGGKDNTAVIMLNLKKALIKRGFNKNAEKQVMFFPSVGEYSALLEKTGFTVRYALYFDRDTVLNGKDGLKNFINMFHNSYFDDIDENLRNEIIQEVENNVKPVLYKDGVWYADYKRLRIIAEKII</sequence>
<dbReference type="eggNOG" id="COG4106">
    <property type="taxonomic scope" value="Bacteria"/>
</dbReference>
<dbReference type="Pfam" id="PF13847">
    <property type="entry name" value="Methyltransf_31"/>
    <property type="match status" value="1"/>
</dbReference>
<dbReference type="InterPro" id="IPR025714">
    <property type="entry name" value="Methyltranfer_dom"/>
</dbReference>
<gene>
    <name evidence="2" type="ordered locus">Sterm_2387</name>
</gene>
<evidence type="ECO:0000259" key="1">
    <source>
        <dbReference type="Pfam" id="PF13847"/>
    </source>
</evidence>
<reference evidence="2 3" key="2">
    <citation type="journal article" date="2010" name="Stand. Genomic Sci.">
        <title>Complete genome sequence of Sebaldella termitidis type strain (NCTC 11300).</title>
        <authorList>
            <person name="Harmon-Smith M."/>
            <person name="Celia L."/>
            <person name="Chertkov O."/>
            <person name="Lapidus A."/>
            <person name="Copeland A."/>
            <person name="Glavina Del Rio T."/>
            <person name="Nolan M."/>
            <person name="Lucas S."/>
            <person name="Tice H."/>
            <person name="Cheng J.F."/>
            <person name="Han C."/>
            <person name="Detter J.C."/>
            <person name="Bruce D."/>
            <person name="Goodwin L."/>
            <person name="Pitluck S."/>
            <person name="Pati A."/>
            <person name="Liolios K."/>
            <person name="Ivanova N."/>
            <person name="Mavromatis K."/>
            <person name="Mikhailova N."/>
            <person name="Chen A."/>
            <person name="Palaniappan K."/>
            <person name="Land M."/>
            <person name="Hauser L."/>
            <person name="Chang Y.J."/>
            <person name="Jeffries C.D."/>
            <person name="Brettin T."/>
            <person name="Goker M."/>
            <person name="Beck B."/>
            <person name="Bristow J."/>
            <person name="Eisen J.A."/>
            <person name="Markowitz V."/>
            <person name="Hugenholtz P."/>
            <person name="Kyrpides N.C."/>
            <person name="Klenk H.P."/>
            <person name="Chen F."/>
        </authorList>
    </citation>
    <scope>NUCLEOTIDE SEQUENCE [LARGE SCALE GENOMIC DNA]</scope>
    <source>
        <strain evidence="3">ATCC 33386 / NCTC 11300</strain>
    </source>
</reference>
<keyword evidence="3" id="KW-1185">Reference proteome</keyword>
<dbReference type="GO" id="GO:0032259">
    <property type="term" value="P:methylation"/>
    <property type="evidence" value="ECO:0007669"/>
    <property type="project" value="UniProtKB-KW"/>
</dbReference>
<dbReference type="Proteomes" id="UP000000845">
    <property type="component" value="Chromosome"/>
</dbReference>
<keyword evidence="2" id="KW-0489">Methyltransferase</keyword>
<dbReference type="Gene3D" id="3.40.50.150">
    <property type="entry name" value="Vaccinia Virus protein VP39"/>
    <property type="match status" value="1"/>
</dbReference>
<dbReference type="GO" id="GO:0008168">
    <property type="term" value="F:methyltransferase activity"/>
    <property type="evidence" value="ECO:0007669"/>
    <property type="project" value="UniProtKB-KW"/>
</dbReference>
<proteinExistence type="predicted"/>
<dbReference type="PANTHER" id="PTHR43861:SF1">
    <property type="entry name" value="TRANS-ACONITATE 2-METHYLTRANSFERASE"/>
    <property type="match status" value="1"/>
</dbReference>
<evidence type="ECO:0000313" key="2">
    <source>
        <dbReference type="EMBL" id="ACZ09240.1"/>
    </source>
</evidence>
<dbReference type="EMBL" id="CP001739">
    <property type="protein sequence ID" value="ACZ09240.1"/>
    <property type="molecule type" value="Genomic_DNA"/>
</dbReference>
<evidence type="ECO:0000313" key="3">
    <source>
        <dbReference type="Proteomes" id="UP000000845"/>
    </source>
</evidence>
<dbReference type="InterPro" id="IPR029063">
    <property type="entry name" value="SAM-dependent_MTases_sf"/>
</dbReference>
<feature type="domain" description="Methyltransferase" evidence="1">
    <location>
        <begin position="31"/>
        <end position="131"/>
    </location>
</feature>
<reference evidence="3" key="1">
    <citation type="submission" date="2009-09" db="EMBL/GenBank/DDBJ databases">
        <title>The complete chromosome of Sebaldella termitidis ATCC 33386.</title>
        <authorList>
            <consortium name="US DOE Joint Genome Institute (JGI-PGF)"/>
            <person name="Lucas S."/>
            <person name="Copeland A."/>
            <person name="Lapidus A."/>
            <person name="Glavina del Rio T."/>
            <person name="Dalin E."/>
            <person name="Tice H."/>
            <person name="Bruce D."/>
            <person name="Goodwin L."/>
            <person name="Pitluck S."/>
            <person name="Kyrpides N."/>
            <person name="Mavromatis K."/>
            <person name="Ivanova N."/>
            <person name="Mikhailova N."/>
            <person name="Sims D."/>
            <person name="Meincke L."/>
            <person name="Brettin T."/>
            <person name="Detter J.C."/>
            <person name="Han C."/>
            <person name="Larimer F."/>
            <person name="Land M."/>
            <person name="Hauser L."/>
            <person name="Markowitz V."/>
            <person name="Cheng J.F."/>
            <person name="Hugenholtz P."/>
            <person name="Woyke T."/>
            <person name="Wu D."/>
            <person name="Eisen J.A."/>
        </authorList>
    </citation>
    <scope>NUCLEOTIDE SEQUENCE [LARGE SCALE GENOMIC DNA]</scope>
    <source>
        <strain evidence="3">ATCC 33386 / NCTC 11300</strain>
    </source>
</reference>
<dbReference type="AlphaFoldDB" id="D1AL97"/>
<dbReference type="CDD" id="cd02440">
    <property type="entry name" value="AdoMet_MTases"/>
    <property type="match status" value="1"/>
</dbReference>
<name>D1AL97_SEBTE</name>
<dbReference type="KEGG" id="str:Sterm_2387"/>
<protein>
    <submittedName>
        <fullName evidence="2">Methyltransferase type 11</fullName>
    </submittedName>
</protein>
<keyword evidence="2" id="KW-0808">Transferase</keyword>